<organism evidence="4 5">
    <name type="scientific">Paractinoplanes brasiliensis</name>
    <dbReference type="NCBI Taxonomy" id="52695"/>
    <lineage>
        <taxon>Bacteria</taxon>
        <taxon>Bacillati</taxon>
        <taxon>Actinomycetota</taxon>
        <taxon>Actinomycetes</taxon>
        <taxon>Micromonosporales</taxon>
        <taxon>Micromonosporaceae</taxon>
        <taxon>Paractinoplanes</taxon>
    </lineage>
</organism>
<dbReference type="InterPro" id="IPR036388">
    <property type="entry name" value="WH-like_DNA-bd_sf"/>
</dbReference>
<dbReference type="InterPro" id="IPR041664">
    <property type="entry name" value="AAA_16"/>
</dbReference>
<dbReference type="InterPro" id="IPR000792">
    <property type="entry name" value="Tscrpt_reg_LuxR_C"/>
</dbReference>
<dbReference type="PROSITE" id="PS50043">
    <property type="entry name" value="HTH_LUXR_2"/>
    <property type="match status" value="1"/>
</dbReference>
<dbReference type="PANTHER" id="PTHR16305">
    <property type="entry name" value="TESTICULAR SOLUBLE ADENYLYL CYCLASE"/>
    <property type="match status" value="1"/>
</dbReference>
<dbReference type="Pfam" id="PF13191">
    <property type="entry name" value="AAA_16"/>
    <property type="match status" value="1"/>
</dbReference>
<dbReference type="EMBL" id="SNWR01000002">
    <property type="protein sequence ID" value="TDO33198.1"/>
    <property type="molecule type" value="Genomic_DNA"/>
</dbReference>
<keyword evidence="1" id="KW-0547">Nucleotide-binding</keyword>
<keyword evidence="5" id="KW-1185">Reference proteome</keyword>
<evidence type="ECO:0000256" key="2">
    <source>
        <dbReference type="ARBA" id="ARBA00022840"/>
    </source>
</evidence>
<accession>A0A4V3C6C5</accession>
<dbReference type="Gene3D" id="1.10.10.10">
    <property type="entry name" value="Winged helix-like DNA-binding domain superfamily/Winged helix DNA-binding domain"/>
    <property type="match status" value="1"/>
</dbReference>
<evidence type="ECO:0000259" key="3">
    <source>
        <dbReference type="PROSITE" id="PS50043"/>
    </source>
</evidence>
<evidence type="ECO:0000313" key="4">
    <source>
        <dbReference type="EMBL" id="TDO33198.1"/>
    </source>
</evidence>
<dbReference type="CDD" id="cd06170">
    <property type="entry name" value="LuxR_C_like"/>
    <property type="match status" value="1"/>
</dbReference>
<dbReference type="SUPFAM" id="SSF46894">
    <property type="entry name" value="C-terminal effector domain of the bipartite response regulators"/>
    <property type="match status" value="1"/>
</dbReference>
<comment type="caution">
    <text evidence="4">The sequence shown here is derived from an EMBL/GenBank/DDBJ whole genome shotgun (WGS) entry which is preliminary data.</text>
</comment>
<dbReference type="GO" id="GO:0005524">
    <property type="term" value="F:ATP binding"/>
    <property type="evidence" value="ECO:0007669"/>
    <property type="project" value="UniProtKB-KW"/>
</dbReference>
<reference evidence="4 5" key="1">
    <citation type="submission" date="2019-03" db="EMBL/GenBank/DDBJ databases">
        <title>Sequencing the genomes of 1000 actinobacteria strains.</title>
        <authorList>
            <person name="Klenk H.-P."/>
        </authorList>
    </citation>
    <scope>NUCLEOTIDE SEQUENCE [LARGE SCALE GENOMIC DNA]</scope>
    <source>
        <strain evidence="4 5">DSM 43805</strain>
    </source>
</reference>
<keyword evidence="2" id="KW-0067">ATP-binding</keyword>
<dbReference type="Pfam" id="PF00196">
    <property type="entry name" value="GerE"/>
    <property type="match status" value="1"/>
</dbReference>
<dbReference type="Gene3D" id="3.40.50.300">
    <property type="entry name" value="P-loop containing nucleotide triphosphate hydrolases"/>
    <property type="match status" value="1"/>
</dbReference>
<protein>
    <submittedName>
        <fullName evidence="4">Regulatory LuxR family protein</fullName>
    </submittedName>
</protein>
<dbReference type="RefSeq" id="WP_133879073.1">
    <property type="nucleotide sequence ID" value="NZ_BOMD01000117.1"/>
</dbReference>
<dbReference type="AlphaFoldDB" id="A0A4V3C6C5"/>
<dbReference type="InterPro" id="IPR016032">
    <property type="entry name" value="Sig_transdc_resp-reg_C-effctor"/>
</dbReference>
<evidence type="ECO:0000313" key="5">
    <source>
        <dbReference type="Proteomes" id="UP000294901"/>
    </source>
</evidence>
<dbReference type="GO" id="GO:0005737">
    <property type="term" value="C:cytoplasm"/>
    <property type="evidence" value="ECO:0007669"/>
    <property type="project" value="TreeGrafter"/>
</dbReference>
<sequence>MRGAAWPAAGELYEREDELRLITGALAAAGAGRGSSLVVGGPIGIGKSALLDAAAAAATGAGAVVLRARAAATERTFPYGVVRQLLEPPPRELPDDAAHHTVMQTLTGVLDSIGADRPVVVLVDDLQWADQPSLRWLGYLARRLDRRRVLLVSTIPDGDPRPEPGLTYDVTAAAAGTLRPSPLGRDGIGAMAGAAFGGPVDERFVRACQEATAGNPLFLSTMLQCMVADALPPDAAYPAGVVTSGPSPLRERLVGRLRDRLVASLRWQPEAVRDTARALAILADEMDTELVGQVARLDRAGCAAAIRSLTGLGLLVRGGPGVLNPIVRDAVEGSMTPAEREATHLRAARLMFRAEQPPERVAAQLLAVMSPLDAWALVSLRAAAAGAAQRYEPETAARYLRRALLDCPWDSELRAHLLVDLAVVESALDQSSSVRHLAQALPLLPTVRERAAAVARIAPTVAGPDMLLDVLRQGETELRGDGGRDTDRELALRIEARLRYRRMQDPAAAVDAVTRLAGLGADPALDTPAERELVAVLLQSATDGVRLPAAEVARQANRILAAQPPFPEHVHTALPLLVSALFAADSVADAESWLEACVERSGDQGGDVSRGFLRIEQAVVALGRGDLGRAKALAVEAYDLADIDADETSGMYVAALALVAVEIRFRPLTDRILRRYRWERTDRFGMSSVLGMLRASLAVADGDLPAALSQLVETGRQWEDAGCLNPALYAWRTSVAQLQHRMGDTAAAHEQAEVAHAVAVAWGAPATLGRALRVRGLITEGRAAIGLLREARDVLTGSGNRLELARTRLLLGRRLEAAGDRAAAEELREGHLLARASGAWWLTSEAGPQADSQPSWPRPVENAALTRAERRVAELAADGHTNHEIAATLAVTSRAVEKHLTSSYRKLGVRGRAGLVKALRPST</sequence>
<evidence type="ECO:0000256" key="1">
    <source>
        <dbReference type="ARBA" id="ARBA00022741"/>
    </source>
</evidence>
<gene>
    <name evidence="4" type="ORF">C8E87_8685</name>
</gene>
<dbReference type="PANTHER" id="PTHR16305:SF35">
    <property type="entry name" value="TRANSCRIPTIONAL ACTIVATOR DOMAIN"/>
    <property type="match status" value="1"/>
</dbReference>
<dbReference type="OrthoDB" id="3178131at2"/>
<dbReference type="SUPFAM" id="SSF52540">
    <property type="entry name" value="P-loop containing nucleoside triphosphate hydrolases"/>
    <property type="match status" value="1"/>
</dbReference>
<dbReference type="InterPro" id="IPR027417">
    <property type="entry name" value="P-loop_NTPase"/>
</dbReference>
<name>A0A4V3C6C5_9ACTN</name>
<proteinExistence type="predicted"/>
<dbReference type="GO" id="GO:0004016">
    <property type="term" value="F:adenylate cyclase activity"/>
    <property type="evidence" value="ECO:0007669"/>
    <property type="project" value="TreeGrafter"/>
</dbReference>
<dbReference type="GO" id="GO:0006355">
    <property type="term" value="P:regulation of DNA-templated transcription"/>
    <property type="evidence" value="ECO:0007669"/>
    <property type="project" value="InterPro"/>
</dbReference>
<dbReference type="SMART" id="SM00421">
    <property type="entry name" value="HTH_LUXR"/>
    <property type="match status" value="1"/>
</dbReference>
<dbReference type="Proteomes" id="UP000294901">
    <property type="component" value="Unassembled WGS sequence"/>
</dbReference>
<dbReference type="PRINTS" id="PR00038">
    <property type="entry name" value="HTHLUXR"/>
</dbReference>
<feature type="domain" description="HTH luxR-type" evidence="3">
    <location>
        <begin position="858"/>
        <end position="923"/>
    </location>
</feature>
<dbReference type="GO" id="GO:0003677">
    <property type="term" value="F:DNA binding"/>
    <property type="evidence" value="ECO:0007669"/>
    <property type="project" value="InterPro"/>
</dbReference>